<sequence length="200" mass="22683">CHSSESLPWPAWPAWQALNRINHQSTSTPGQGTTLTWISKTHRLASAHSLIRLVPISHGSDMELPRSLRLVTFTCSALSLLSCAPSCRRLHRRRRPRHFVPLGHFGRHYGYRIGIHCTHSHSHLPHRQETHLDATASLICAFPLRWAAWTGLFGHAVVHFQACHPNPPTINSARPQVSLTLTQPSGNHTLKRYIGRWTHW</sequence>
<dbReference type="AlphaFoldDB" id="A0A1G4B3D3"/>
<name>A0A1G4B3D3_9PEZI</name>
<gene>
    <name evidence="1" type="ORF">CORC01_08790</name>
</gene>
<dbReference type="GeneID" id="34561930"/>
<evidence type="ECO:0000313" key="1">
    <source>
        <dbReference type="EMBL" id="OHE95938.1"/>
    </source>
</evidence>
<reference evidence="1 2" key="1">
    <citation type="submission" date="2016-09" db="EMBL/GenBank/DDBJ databases">
        <authorList>
            <person name="Capua I."/>
            <person name="De Benedictis P."/>
            <person name="Joannis T."/>
            <person name="Lombin L.H."/>
            <person name="Cattoli G."/>
        </authorList>
    </citation>
    <scope>NUCLEOTIDE SEQUENCE [LARGE SCALE GENOMIC DNA]</scope>
    <source>
        <strain evidence="1 2">IMI 309357</strain>
    </source>
</reference>
<protein>
    <submittedName>
        <fullName evidence="1">Uncharacterized protein</fullName>
    </submittedName>
</protein>
<keyword evidence="2" id="KW-1185">Reference proteome</keyword>
<proteinExistence type="predicted"/>
<accession>A0A1G4B3D3</accession>
<evidence type="ECO:0000313" key="2">
    <source>
        <dbReference type="Proteomes" id="UP000176998"/>
    </source>
</evidence>
<comment type="caution">
    <text evidence="1">The sequence shown here is derived from an EMBL/GenBank/DDBJ whole genome shotgun (WGS) entry which is preliminary data.</text>
</comment>
<dbReference type="EMBL" id="MJBS01000076">
    <property type="protein sequence ID" value="OHE95938.1"/>
    <property type="molecule type" value="Genomic_DNA"/>
</dbReference>
<feature type="non-terminal residue" evidence="1">
    <location>
        <position position="1"/>
    </location>
</feature>
<organism evidence="1 2">
    <name type="scientific">Colletotrichum orchidophilum</name>
    <dbReference type="NCBI Taxonomy" id="1209926"/>
    <lineage>
        <taxon>Eukaryota</taxon>
        <taxon>Fungi</taxon>
        <taxon>Dikarya</taxon>
        <taxon>Ascomycota</taxon>
        <taxon>Pezizomycotina</taxon>
        <taxon>Sordariomycetes</taxon>
        <taxon>Hypocreomycetidae</taxon>
        <taxon>Glomerellales</taxon>
        <taxon>Glomerellaceae</taxon>
        <taxon>Colletotrichum</taxon>
    </lineage>
</organism>
<dbReference type="Proteomes" id="UP000176998">
    <property type="component" value="Unassembled WGS sequence"/>
</dbReference>
<dbReference type="RefSeq" id="XP_022473099.1">
    <property type="nucleotide sequence ID" value="XM_022620420.1"/>
</dbReference>